<gene>
    <name evidence="4" type="ORF">GUJ93_ZPchr0002g24276</name>
</gene>
<dbReference type="AlphaFoldDB" id="A0A8J5V5J6"/>
<dbReference type="GO" id="GO:0051082">
    <property type="term" value="F:unfolded protein binding"/>
    <property type="evidence" value="ECO:0007669"/>
    <property type="project" value="InterPro"/>
</dbReference>
<feature type="region of interest" description="Disordered" evidence="3">
    <location>
        <begin position="78"/>
        <end position="116"/>
    </location>
</feature>
<evidence type="ECO:0000313" key="4">
    <source>
        <dbReference type="EMBL" id="KAG8060977.1"/>
    </source>
</evidence>
<comment type="similarity">
    <text evidence="1">Belongs to the heat shock protein 90 family.</text>
</comment>
<dbReference type="GO" id="GO:0005524">
    <property type="term" value="F:ATP binding"/>
    <property type="evidence" value="ECO:0007669"/>
    <property type="project" value="InterPro"/>
</dbReference>
<keyword evidence="5" id="KW-1185">Reference proteome</keyword>
<feature type="compositionally biased region" description="Basic and acidic residues" evidence="3">
    <location>
        <begin position="106"/>
        <end position="116"/>
    </location>
</feature>
<feature type="compositionally biased region" description="Acidic residues" evidence="3">
    <location>
        <begin position="81"/>
        <end position="105"/>
    </location>
</feature>
<reference evidence="4" key="1">
    <citation type="journal article" date="2021" name="bioRxiv">
        <title>Whole Genome Assembly and Annotation of Northern Wild Rice, Zizania palustris L., Supports a Whole Genome Duplication in the Zizania Genus.</title>
        <authorList>
            <person name="Haas M."/>
            <person name="Kono T."/>
            <person name="Macchietto M."/>
            <person name="Millas R."/>
            <person name="McGilp L."/>
            <person name="Shao M."/>
            <person name="Duquette J."/>
            <person name="Hirsch C.N."/>
            <person name="Kimball J."/>
        </authorList>
    </citation>
    <scope>NUCLEOTIDE SEQUENCE</scope>
    <source>
        <tissue evidence="4">Fresh leaf tissue</tissue>
    </source>
</reference>
<reference evidence="4" key="2">
    <citation type="submission" date="2021-02" db="EMBL/GenBank/DDBJ databases">
        <authorList>
            <person name="Kimball J.A."/>
            <person name="Haas M.W."/>
            <person name="Macchietto M."/>
            <person name="Kono T."/>
            <person name="Duquette J."/>
            <person name="Shao M."/>
        </authorList>
    </citation>
    <scope>NUCLEOTIDE SEQUENCE</scope>
    <source>
        <tissue evidence="4">Fresh leaf tissue</tissue>
    </source>
</reference>
<protein>
    <submittedName>
        <fullName evidence="4">Uncharacterized protein</fullName>
    </submittedName>
</protein>
<evidence type="ECO:0000256" key="3">
    <source>
        <dbReference type="SAM" id="MobiDB-lite"/>
    </source>
</evidence>
<accession>A0A8J5V5J6</accession>
<dbReference type="Pfam" id="PF00183">
    <property type="entry name" value="HSP90"/>
    <property type="match status" value="1"/>
</dbReference>
<dbReference type="InterPro" id="IPR001404">
    <property type="entry name" value="Hsp90_fam"/>
</dbReference>
<dbReference type="PANTHER" id="PTHR11528">
    <property type="entry name" value="HEAT SHOCK PROTEIN 90 FAMILY MEMBER"/>
    <property type="match status" value="1"/>
</dbReference>
<evidence type="ECO:0000313" key="5">
    <source>
        <dbReference type="Proteomes" id="UP000729402"/>
    </source>
</evidence>
<dbReference type="EMBL" id="JAAALK010000287">
    <property type="protein sequence ID" value="KAG8060977.1"/>
    <property type="molecule type" value="Genomic_DNA"/>
</dbReference>
<organism evidence="4 5">
    <name type="scientific">Zizania palustris</name>
    <name type="common">Northern wild rice</name>
    <dbReference type="NCBI Taxonomy" id="103762"/>
    <lineage>
        <taxon>Eukaryota</taxon>
        <taxon>Viridiplantae</taxon>
        <taxon>Streptophyta</taxon>
        <taxon>Embryophyta</taxon>
        <taxon>Tracheophyta</taxon>
        <taxon>Spermatophyta</taxon>
        <taxon>Magnoliopsida</taxon>
        <taxon>Liliopsida</taxon>
        <taxon>Poales</taxon>
        <taxon>Poaceae</taxon>
        <taxon>BOP clade</taxon>
        <taxon>Oryzoideae</taxon>
        <taxon>Oryzeae</taxon>
        <taxon>Zizaniinae</taxon>
        <taxon>Zizania</taxon>
    </lineage>
</organism>
<proteinExistence type="inferred from homology"/>
<dbReference type="Proteomes" id="UP000729402">
    <property type="component" value="Unassembled WGS sequence"/>
</dbReference>
<name>A0A8J5V5J6_ZIZPA</name>
<dbReference type="GO" id="GO:0140662">
    <property type="term" value="F:ATP-dependent protein folding chaperone"/>
    <property type="evidence" value="ECO:0007669"/>
    <property type="project" value="InterPro"/>
</dbReference>
<keyword evidence="2" id="KW-0143">Chaperone</keyword>
<sequence length="134" mass="16068">MLAARIESANRTHPLLCRRRKWYRLPLRQAHLPTPGNLSAESLAKLEYLEECRIKDQMKKHYEFISYPISLWAEKTTEKEFSDDEDEEEKDAEEGNVEDVDEEKEEKEKKKNKIKEVSHEWSLVNKDMLIWMMN</sequence>
<comment type="caution">
    <text evidence="4">The sequence shown here is derived from an EMBL/GenBank/DDBJ whole genome shotgun (WGS) entry which is preliminary data.</text>
</comment>
<dbReference type="GO" id="GO:0016887">
    <property type="term" value="F:ATP hydrolysis activity"/>
    <property type="evidence" value="ECO:0007669"/>
    <property type="project" value="InterPro"/>
</dbReference>
<evidence type="ECO:0000256" key="2">
    <source>
        <dbReference type="ARBA" id="ARBA00023186"/>
    </source>
</evidence>
<evidence type="ECO:0000256" key="1">
    <source>
        <dbReference type="ARBA" id="ARBA00008239"/>
    </source>
</evidence>
<dbReference type="OrthoDB" id="1738980at2759"/>